<keyword evidence="2" id="KW-1185">Reference proteome</keyword>
<dbReference type="GeneID" id="9060461"/>
<dbReference type="InParanoid" id="C5KIB5"/>
<dbReference type="Proteomes" id="UP000007800">
    <property type="component" value="Unassembled WGS sequence"/>
</dbReference>
<sequence length="186" mass="20685">MHFRRYHAGGLHVGPARTLLQIALKGIGVVEMNTALDYFTGLRENTAACTAAIYLCSKTDAKNGMLELLLSRSKGDPDSVGALHEAARRFCYRNVKSMLDYYGRIVNGDEAVELTCKALAEVSDGDIVEELELAVRHRDKLCARGILKAGNCPSWYHPLSNKDLQWFADLNAHLYRSVRAPEPLSY</sequence>
<protein>
    <submittedName>
        <fullName evidence="1">Uncharacterized protein</fullName>
    </submittedName>
</protein>
<reference evidence="1 2" key="1">
    <citation type="submission" date="2008-07" db="EMBL/GenBank/DDBJ databases">
        <authorList>
            <person name="El-Sayed N."/>
            <person name="Caler E."/>
            <person name="Inman J."/>
            <person name="Amedeo P."/>
            <person name="Hass B."/>
            <person name="Wortman J."/>
        </authorList>
    </citation>
    <scope>NUCLEOTIDE SEQUENCE [LARGE SCALE GENOMIC DNA]</scope>
    <source>
        <strain evidence="2">ATCC 50983 / TXsc</strain>
    </source>
</reference>
<dbReference type="OrthoDB" id="311525at2759"/>
<evidence type="ECO:0000313" key="1">
    <source>
        <dbReference type="EMBL" id="EER15778.1"/>
    </source>
</evidence>
<name>C5KIB5_PERM5</name>
<gene>
    <name evidence="1" type="ORF">Pmar_PMAR009895</name>
</gene>
<accession>C5KIB5</accession>
<dbReference type="RefSeq" id="XP_002783982.1">
    <property type="nucleotide sequence ID" value="XM_002783936.1"/>
</dbReference>
<dbReference type="AlphaFoldDB" id="C5KIB5"/>
<proteinExistence type="predicted"/>
<dbReference type="EMBL" id="GG673116">
    <property type="protein sequence ID" value="EER15778.1"/>
    <property type="molecule type" value="Genomic_DNA"/>
</dbReference>
<evidence type="ECO:0000313" key="2">
    <source>
        <dbReference type="Proteomes" id="UP000007800"/>
    </source>
</evidence>
<organism evidence="2">
    <name type="scientific">Perkinsus marinus (strain ATCC 50983 / TXsc)</name>
    <dbReference type="NCBI Taxonomy" id="423536"/>
    <lineage>
        <taxon>Eukaryota</taxon>
        <taxon>Sar</taxon>
        <taxon>Alveolata</taxon>
        <taxon>Perkinsozoa</taxon>
        <taxon>Perkinsea</taxon>
        <taxon>Perkinsida</taxon>
        <taxon>Perkinsidae</taxon>
        <taxon>Perkinsus</taxon>
    </lineage>
</organism>